<organism evidence="3 4">
    <name type="scientific">Psychrobacter aestuarii</name>
    <dbReference type="NCBI Taxonomy" id="556327"/>
    <lineage>
        <taxon>Bacteria</taxon>
        <taxon>Pseudomonadati</taxon>
        <taxon>Pseudomonadota</taxon>
        <taxon>Gammaproteobacteria</taxon>
        <taxon>Moraxellales</taxon>
        <taxon>Moraxellaceae</taxon>
        <taxon>Psychrobacter</taxon>
    </lineage>
</organism>
<reference evidence="4" key="1">
    <citation type="journal article" date="2019" name="Int. J. Syst. Evol. Microbiol.">
        <title>The Global Catalogue of Microorganisms (GCM) 10K type strain sequencing project: providing services to taxonomists for standard genome sequencing and annotation.</title>
        <authorList>
            <consortium name="The Broad Institute Genomics Platform"/>
            <consortium name="The Broad Institute Genome Sequencing Center for Infectious Disease"/>
            <person name="Wu L."/>
            <person name="Ma J."/>
        </authorList>
    </citation>
    <scope>NUCLEOTIDE SEQUENCE [LARGE SCALE GENOMIC DNA]</scope>
    <source>
        <strain evidence="4">JCM 16343</strain>
    </source>
</reference>
<dbReference type="GO" id="GO:0016787">
    <property type="term" value="F:hydrolase activity"/>
    <property type="evidence" value="ECO:0007669"/>
    <property type="project" value="UniProtKB-KW"/>
</dbReference>
<feature type="domain" description="Isochorismatase-like" evidence="2">
    <location>
        <begin position="5"/>
        <end position="147"/>
    </location>
</feature>
<evidence type="ECO:0000256" key="1">
    <source>
        <dbReference type="ARBA" id="ARBA00022801"/>
    </source>
</evidence>
<accession>A0ABP3FGX3</accession>
<sequence>MSTHALIIVDIQNEYFPDGKLPLSHIHDTANNAAAILDATRGTDDTIIHIRHEGASKDAERFTPDSKGAQINDIVAPKDGETVITKHYPNAFRDTPLKQLLEDNGIKTLTIIGAMSHMCIDATVRAGFDYGYAVTVVHDACTTMDLSFNGTDVPAAQAHATIMAAFDFLNIDLVTTKDWLAR</sequence>
<dbReference type="RefSeq" id="WP_201503396.1">
    <property type="nucleotide sequence ID" value="NZ_BAAAFR010000001.1"/>
</dbReference>
<dbReference type="SUPFAM" id="SSF52499">
    <property type="entry name" value="Isochorismatase-like hydrolases"/>
    <property type="match status" value="1"/>
</dbReference>
<dbReference type="Gene3D" id="3.40.50.850">
    <property type="entry name" value="Isochorismatase-like"/>
    <property type="match status" value="1"/>
</dbReference>
<dbReference type="InterPro" id="IPR036380">
    <property type="entry name" value="Isochorismatase-like_sf"/>
</dbReference>
<dbReference type="PANTHER" id="PTHR43540">
    <property type="entry name" value="PEROXYUREIDOACRYLATE/UREIDOACRYLATE AMIDOHYDROLASE-RELATED"/>
    <property type="match status" value="1"/>
</dbReference>
<keyword evidence="1 3" id="KW-0378">Hydrolase</keyword>
<dbReference type="CDD" id="cd01014">
    <property type="entry name" value="nicotinamidase_related"/>
    <property type="match status" value="1"/>
</dbReference>
<evidence type="ECO:0000259" key="2">
    <source>
        <dbReference type="Pfam" id="PF00857"/>
    </source>
</evidence>
<dbReference type="InterPro" id="IPR000868">
    <property type="entry name" value="Isochorismatase-like_dom"/>
</dbReference>
<name>A0ABP3FGX3_9GAMM</name>
<proteinExistence type="predicted"/>
<keyword evidence="4" id="KW-1185">Reference proteome</keyword>
<protein>
    <submittedName>
        <fullName evidence="3">Cysteine hydrolase family protein</fullName>
    </submittedName>
</protein>
<dbReference type="Pfam" id="PF00857">
    <property type="entry name" value="Isochorismatase"/>
    <property type="match status" value="1"/>
</dbReference>
<evidence type="ECO:0000313" key="3">
    <source>
        <dbReference type="EMBL" id="GAA0315924.1"/>
    </source>
</evidence>
<dbReference type="EMBL" id="BAAAFR010000001">
    <property type="protein sequence ID" value="GAA0315924.1"/>
    <property type="molecule type" value="Genomic_DNA"/>
</dbReference>
<evidence type="ECO:0000313" key="4">
    <source>
        <dbReference type="Proteomes" id="UP001501787"/>
    </source>
</evidence>
<comment type="caution">
    <text evidence="3">The sequence shown here is derived from an EMBL/GenBank/DDBJ whole genome shotgun (WGS) entry which is preliminary data.</text>
</comment>
<dbReference type="InterPro" id="IPR050272">
    <property type="entry name" value="Isochorismatase-like_hydrls"/>
</dbReference>
<dbReference type="Proteomes" id="UP001501787">
    <property type="component" value="Unassembled WGS sequence"/>
</dbReference>
<gene>
    <name evidence="3" type="ORF">GCM10009129_11550</name>
</gene>